<organism evidence="1 2">
    <name type="scientific">Catenovulum agarivorans DS-2</name>
    <dbReference type="NCBI Taxonomy" id="1328313"/>
    <lineage>
        <taxon>Bacteria</taxon>
        <taxon>Pseudomonadati</taxon>
        <taxon>Pseudomonadota</taxon>
        <taxon>Gammaproteobacteria</taxon>
        <taxon>Alteromonadales</taxon>
        <taxon>Alteromonadaceae</taxon>
        <taxon>Catenovulum</taxon>
    </lineage>
</organism>
<dbReference type="EMBL" id="ARZY01000035">
    <property type="protein sequence ID" value="EWH08862.1"/>
    <property type="molecule type" value="Genomic_DNA"/>
</dbReference>
<reference evidence="1 2" key="1">
    <citation type="journal article" date="2014" name="Genome Announc.">
        <title>Draft Genome Sequence of the Agar-Degrading Bacterium Catenovulum sp. Strain DS-2, Isolated from Intestines of Haliotis diversicolor.</title>
        <authorList>
            <person name="Shan D."/>
            <person name="Li X."/>
            <person name="Gu Z."/>
            <person name="Wei G."/>
            <person name="Gao Z."/>
            <person name="Shao Z."/>
        </authorList>
    </citation>
    <scope>NUCLEOTIDE SEQUENCE [LARGE SCALE GENOMIC DNA]</scope>
    <source>
        <strain evidence="1 2">DS-2</strain>
    </source>
</reference>
<evidence type="ECO:0000313" key="1">
    <source>
        <dbReference type="EMBL" id="EWH08862.1"/>
    </source>
</evidence>
<proteinExistence type="predicted"/>
<evidence type="ECO:0000313" key="2">
    <source>
        <dbReference type="Proteomes" id="UP000019276"/>
    </source>
</evidence>
<sequence length="371" mass="42800">MENTKLVGTYNIPDSGKPPYFLMSKFDISGLDNVLTMSQISFMSALSLQPKQSPTLVSCEVIAEKISRKPVTIRHIANKLCAMGILNRVKGKGRGNKPVDIFFCNQLSIRESNPQHEESTRHLYASNWFALMLMVESQLKTERNEFSTNKLVPNEAIDFYVQIISSLYKHKLTQAELMSKRELPSSELYNNKLTIRSSDYPNYSVIEFEQKVEQLSEFNFKVAEGQNVNYSYFYKLVTKRNKHPLIEYDLEFPIELINKLLESSLMIFFPKILERINLSTHRCLTNLHIFVLLNICINDIQALTIQETMLDRLLTTNKQADLIETKQKLASTIEYTLEDSDVSSSIISELNIKPIQSIRIKLEKDVIFWCS</sequence>
<protein>
    <submittedName>
        <fullName evidence="1">Uncharacterized protein</fullName>
    </submittedName>
</protein>
<keyword evidence="2" id="KW-1185">Reference proteome</keyword>
<name>W7QIU8_9ALTE</name>
<dbReference type="Proteomes" id="UP000019276">
    <property type="component" value="Unassembled WGS sequence"/>
</dbReference>
<dbReference type="OrthoDB" id="9829834at2"/>
<dbReference type="AlphaFoldDB" id="W7QIU8"/>
<gene>
    <name evidence="1" type="ORF">DS2_15424</name>
</gene>
<accession>W7QIU8</accession>
<dbReference type="RefSeq" id="WP_035015743.1">
    <property type="nucleotide sequence ID" value="NZ_ARZY01000035.1"/>
</dbReference>
<comment type="caution">
    <text evidence="1">The sequence shown here is derived from an EMBL/GenBank/DDBJ whole genome shotgun (WGS) entry which is preliminary data.</text>
</comment>